<feature type="transmembrane region" description="Helical" evidence="6">
    <location>
        <begin position="356"/>
        <end position="379"/>
    </location>
</feature>
<feature type="transmembrane region" description="Helical" evidence="6">
    <location>
        <begin position="230"/>
        <end position="249"/>
    </location>
</feature>
<evidence type="ECO:0000256" key="1">
    <source>
        <dbReference type="ARBA" id="ARBA00004651"/>
    </source>
</evidence>
<evidence type="ECO:0000256" key="2">
    <source>
        <dbReference type="ARBA" id="ARBA00022448"/>
    </source>
</evidence>
<evidence type="ECO:0000256" key="3">
    <source>
        <dbReference type="ARBA" id="ARBA00022692"/>
    </source>
</evidence>
<feature type="transmembrane region" description="Helical" evidence="6">
    <location>
        <begin position="50"/>
        <end position="70"/>
    </location>
</feature>
<dbReference type="Gene3D" id="1.20.1250.20">
    <property type="entry name" value="MFS general substrate transporter like domains"/>
    <property type="match status" value="1"/>
</dbReference>
<evidence type="ECO:0000256" key="6">
    <source>
        <dbReference type="SAM" id="Phobius"/>
    </source>
</evidence>
<evidence type="ECO:0000256" key="5">
    <source>
        <dbReference type="ARBA" id="ARBA00023136"/>
    </source>
</evidence>
<feature type="transmembrane region" description="Helical" evidence="6">
    <location>
        <begin position="167"/>
        <end position="186"/>
    </location>
</feature>
<dbReference type="InterPro" id="IPR011701">
    <property type="entry name" value="MFS"/>
</dbReference>
<dbReference type="PROSITE" id="PS50850">
    <property type="entry name" value="MFS"/>
    <property type="match status" value="1"/>
</dbReference>
<feature type="transmembrane region" description="Helical" evidence="6">
    <location>
        <begin position="82"/>
        <end position="104"/>
    </location>
</feature>
<proteinExistence type="predicted"/>
<dbReference type="SUPFAM" id="SSF103473">
    <property type="entry name" value="MFS general substrate transporter"/>
    <property type="match status" value="1"/>
</dbReference>
<dbReference type="PANTHER" id="PTHR42718:SF9">
    <property type="entry name" value="MAJOR FACILITATOR SUPERFAMILY MULTIDRUG TRANSPORTER MFSC"/>
    <property type="match status" value="1"/>
</dbReference>
<dbReference type="Proteomes" id="UP000388452">
    <property type="component" value="Chromosome"/>
</dbReference>
<name>A0A5P8JWD1_9LACO</name>
<keyword evidence="3 6" id="KW-0812">Transmembrane</keyword>
<feature type="transmembrane region" description="Helical" evidence="6">
    <location>
        <begin position="432"/>
        <end position="452"/>
    </location>
</feature>
<gene>
    <name evidence="8" type="ORF">LM010_11525</name>
</gene>
<feature type="transmembrane region" description="Helical" evidence="6">
    <location>
        <begin position="332"/>
        <end position="350"/>
    </location>
</feature>
<evidence type="ECO:0000259" key="7">
    <source>
        <dbReference type="PROSITE" id="PS50850"/>
    </source>
</evidence>
<feature type="domain" description="Major facilitator superfamily (MFS) profile" evidence="7">
    <location>
        <begin position="12"/>
        <end position="458"/>
    </location>
</feature>
<dbReference type="PANTHER" id="PTHR42718">
    <property type="entry name" value="MAJOR FACILITATOR SUPERFAMILY MULTIDRUG TRANSPORTER MFSC"/>
    <property type="match status" value="1"/>
</dbReference>
<feature type="transmembrane region" description="Helical" evidence="6">
    <location>
        <begin position="198"/>
        <end position="218"/>
    </location>
</feature>
<sequence length="458" mass="48925">MNQSVSWRQKGAILACGLLSFVGILVETSMNVTFPTLMQDFHVSLATVQWLTTAYLLVVTIVMSTTAYVLERFPPRKLFGLAVSLCLLGGLGCAFAPSFLWLLIGRLMQAVATGISTPLMFQLIFATIPRQKLGLYTGFASVIVSLAPALGPTYGGILTSWWSWRGIFWGIMPLLVIIAVLGLWAIHGQAQGIHAQRFDFIGVALLALVFTSIVLGFDAAGVHGWLSVRFGVWVLVVIALIALLVEYAKHSTRQIFDYSILKQSLLTKRLVNYFGLQFINIGLAFTLPLLAQNGLGAGAFAAGLMLLPGALIGAVVAPIAGRMYDQHGANGVLLFSAGTAIVAMLGFIVWHQSLTVFTIAGLFIILRLAFNSGFGVALSDASKQVSGPQKADQNALFSMMQQYAGALGTSVMAAVIANLQRDNAPKLATINGAGFDFIVLLGVAGLILLATIKAMKQE</sequence>
<dbReference type="Pfam" id="PF07690">
    <property type="entry name" value="MFS_1"/>
    <property type="match status" value="1"/>
</dbReference>
<dbReference type="InterPro" id="IPR020846">
    <property type="entry name" value="MFS_dom"/>
</dbReference>
<evidence type="ECO:0000313" key="8">
    <source>
        <dbReference type="EMBL" id="QFQ93009.1"/>
    </source>
</evidence>
<dbReference type="GO" id="GO:0005886">
    <property type="term" value="C:plasma membrane"/>
    <property type="evidence" value="ECO:0007669"/>
    <property type="project" value="UniProtKB-SubCell"/>
</dbReference>
<keyword evidence="4 6" id="KW-1133">Transmembrane helix</keyword>
<accession>A0A5P8JWD1</accession>
<reference evidence="8 9" key="1">
    <citation type="submission" date="2019-10" db="EMBL/GenBank/DDBJ databases">
        <title>Genome sequencing of Lactobacillus manihotivorans.</title>
        <authorList>
            <person name="Kim K."/>
        </authorList>
    </citation>
    <scope>NUCLEOTIDE SEQUENCE [LARGE SCALE GENOMIC DNA]</scope>
    <source>
        <strain evidence="8 9">LM010</strain>
    </source>
</reference>
<dbReference type="AlphaFoldDB" id="A0A5P8JWD1"/>
<organism evidence="8 9">
    <name type="scientific">Lacticaseibacillus manihotivorans</name>
    <dbReference type="NCBI Taxonomy" id="88233"/>
    <lineage>
        <taxon>Bacteria</taxon>
        <taxon>Bacillati</taxon>
        <taxon>Bacillota</taxon>
        <taxon>Bacilli</taxon>
        <taxon>Lactobacillales</taxon>
        <taxon>Lactobacillaceae</taxon>
        <taxon>Lacticaseibacillus</taxon>
    </lineage>
</organism>
<keyword evidence="5 6" id="KW-0472">Membrane</keyword>
<feature type="transmembrane region" description="Helical" evidence="6">
    <location>
        <begin position="270"/>
        <end position="291"/>
    </location>
</feature>
<dbReference type="EMBL" id="CP045068">
    <property type="protein sequence ID" value="QFQ93009.1"/>
    <property type="molecule type" value="Genomic_DNA"/>
</dbReference>
<evidence type="ECO:0000256" key="4">
    <source>
        <dbReference type="ARBA" id="ARBA00022989"/>
    </source>
</evidence>
<comment type="subcellular location">
    <subcellularLocation>
        <location evidence="1">Cell membrane</location>
        <topology evidence="1">Multi-pass membrane protein</topology>
    </subcellularLocation>
</comment>
<dbReference type="Gene3D" id="1.20.1720.10">
    <property type="entry name" value="Multidrug resistance protein D"/>
    <property type="match status" value="1"/>
</dbReference>
<feature type="transmembrane region" description="Helical" evidence="6">
    <location>
        <begin position="110"/>
        <end position="128"/>
    </location>
</feature>
<dbReference type="GO" id="GO:0022857">
    <property type="term" value="F:transmembrane transporter activity"/>
    <property type="evidence" value="ECO:0007669"/>
    <property type="project" value="InterPro"/>
</dbReference>
<feature type="transmembrane region" description="Helical" evidence="6">
    <location>
        <begin position="135"/>
        <end position="155"/>
    </location>
</feature>
<evidence type="ECO:0000313" key="9">
    <source>
        <dbReference type="Proteomes" id="UP000388452"/>
    </source>
</evidence>
<keyword evidence="2" id="KW-0813">Transport</keyword>
<protein>
    <submittedName>
        <fullName evidence="8">MFS transporter</fullName>
    </submittedName>
</protein>
<feature type="transmembrane region" description="Helical" evidence="6">
    <location>
        <begin position="12"/>
        <end position="30"/>
    </location>
</feature>
<feature type="transmembrane region" description="Helical" evidence="6">
    <location>
        <begin position="400"/>
        <end position="420"/>
    </location>
</feature>
<dbReference type="InterPro" id="IPR036259">
    <property type="entry name" value="MFS_trans_sf"/>
</dbReference>
<feature type="transmembrane region" description="Helical" evidence="6">
    <location>
        <begin position="297"/>
        <end position="320"/>
    </location>
</feature>